<dbReference type="AlphaFoldDB" id="A0A2H3MPE7"/>
<accession>A0A2H3MPE7</accession>
<dbReference type="GeneID" id="34214251"/>
<sequence length="132" mass="14499">MAVPLITYISTRHVGSFGSSPSSAGVSGQLLSGKTKVGRVRSIIAGNLEKMGFSNVSRSDSPHFHFPPTVYPQKGWVVGYKDDCMLYVTHFPMENEIFLEITMASCNTIEKTHSMVNEVAAMLRTIRGITFP</sequence>
<proteinExistence type="predicted"/>
<gene>
    <name evidence="1" type="ORF">FOS08_02815</name>
</gene>
<reference evidence="1" key="1">
    <citation type="submission" date="2019-07" db="EMBL/GenBank/DDBJ databases">
        <title>Phylogenomic Reclassification of ATCC Bacillus Strains and Various Taxa within the Genus Bacillus.</title>
        <authorList>
            <person name="Riojas M.A."/>
            <person name="Frank A.M."/>
            <person name="Fenn S.L."/>
            <person name="King S.P."/>
            <person name="Brower S.M."/>
            <person name="Hazbon M.H."/>
        </authorList>
    </citation>
    <scope>NUCLEOTIDE SEQUENCE</scope>
    <source>
        <strain evidence="1">NR-12239</strain>
    </source>
</reference>
<evidence type="ECO:0000313" key="1">
    <source>
        <dbReference type="EMBL" id="MDR4324912.1"/>
    </source>
</evidence>
<name>A0A2H3MPE7_9BACI</name>
<dbReference type="EMBL" id="VLYX01000002">
    <property type="protein sequence ID" value="MDR4324912.1"/>
    <property type="molecule type" value="Genomic_DNA"/>
</dbReference>
<comment type="caution">
    <text evidence="1">The sequence shown here is derived from an EMBL/GenBank/DDBJ whole genome shotgun (WGS) entry which is preliminary data.</text>
</comment>
<dbReference type="Proteomes" id="UP001248134">
    <property type="component" value="Unassembled WGS sequence"/>
</dbReference>
<evidence type="ECO:0000313" key="2">
    <source>
        <dbReference type="Proteomes" id="UP001248134"/>
    </source>
</evidence>
<dbReference type="RefSeq" id="WP_018781090.1">
    <property type="nucleotide sequence ID" value="NZ_CP007626.1"/>
</dbReference>
<organism evidence="1 2">
    <name type="scientific">Bacillus pseudomycoides</name>
    <dbReference type="NCBI Taxonomy" id="64104"/>
    <lineage>
        <taxon>Bacteria</taxon>
        <taxon>Bacillati</taxon>
        <taxon>Bacillota</taxon>
        <taxon>Bacilli</taxon>
        <taxon>Bacillales</taxon>
        <taxon>Bacillaceae</taxon>
        <taxon>Bacillus</taxon>
        <taxon>Bacillus cereus group</taxon>
    </lineage>
</organism>
<protein>
    <submittedName>
        <fullName evidence="1">Uncharacterized protein</fullName>
    </submittedName>
</protein>
<dbReference type="KEGG" id="bmyc:DJ92_3905"/>